<dbReference type="AlphaFoldDB" id="A0A259TZ38"/>
<evidence type="ECO:0000313" key="2">
    <source>
        <dbReference type="EMBL" id="OZC03022.1"/>
    </source>
</evidence>
<proteinExistence type="predicted"/>
<dbReference type="InParanoid" id="A0A259TZ38"/>
<feature type="signal peptide" evidence="1">
    <location>
        <begin position="1"/>
        <end position="20"/>
    </location>
</feature>
<evidence type="ECO:0000256" key="1">
    <source>
        <dbReference type="SAM" id="SignalP"/>
    </source>
</evidence>
<dbReference type="EMBL" id="MQWB01000001">
    <property type="protein sequence ID" value="OZC03022.1"/>
    <property type="molecule type" value="Genomic_DNA"/>
</dbReference>
<organism evidence="2 3">
    <name type="scientific">Rubricoccus marinus</name>
    <dbReference type="NCBI Taxonomy" id="716817"/>
    <lineage>
        <taxon>Bacteria</taxon>
        <taxon>Pseudomonadati</taxon>
        <taxon>Rhodothermota</taxon>
        <taxon>Rhodothermia</taxon>
        <taxon>Rhodothermales</taxon>
        <taxon>Rubricoccaceae</taxon>
        <taxon>Rubricoccus</taxon>
    </lineage>
</organism>
<keyword evidence="3" id="KW-1185">Reference proteome</keyword>
<gene>
    <name evidence="2" type="ORF">BSZ36_08595</name>
</gene>
<dbReference type="OrthoDB" id="9810810at2"/>
<sequence length="148" mass="15573">MSRLFSLAFLAALLAPAASAQFGIGAQLGTPTGVSAKFGSGSGALALAAGWDLDNTSELAVEGHYILSERRIPGDADLRLFYGPGAYIETRENARNQRSTQGGLSFGVGLSLFATRDIELYGVASPRLQLFDDTDFDFGGGIGGRIYF</sequence>
<evidence type="ECO:0008006" key="4">
    <source>
        <dbReference type="Google" id="ProtNLM"/>
    </source>
</evidence>
<accession>A0A259TZ38</accession>
<protein>
    <recommendedName>
        <fullName evidence="4">Outer membrane protein beta-barrel domain-containing protein</fullName>
    </recommendedName>
</protein>
<name>A0A259TZ38_9BACT</name>
<dbReference type="RefSeq" id="WP_094547892.1">
    <property type="nucleotide sequence ID" value="NZ_MQWB01000001.1"/>
</dbReference>
<reference evidence="2 3" key="1">
    <citation type="submission" date="2016-11" db="EMBL/GenBank/DDBJ databases">
        <title>Study of marine rhodopsin-containing bacteria.</title>
        <authorList>
            <person name="Yoshizawa S."/>
            <person name="Kumagai Y."/>
            <person name="Kogure K."/>
        </authorList>
    </citation>
    <scope>NUCLEOTIDE SEQUENCE [LARGE SCALE GENOMIC DNA]</scope>
    <source>
        <strain evidence="2 3">SG-29</strain>
    </source>
</reference>
<keyword evidence="1" id="KW-0732">Signal</keyword>
<feature type="chain" id="PRO_5012085192" description="Outer membrane protein beta-barrel domain-containing protein" evidence="1">
    <location>
        <begin position="21"/>
        <end position="148"/>
    </location>
</feature>
<dbReference type="Proteomes" id="UP000216446">
    <property type="component" value="Unassembled WGS sequence"/>
</dbReference>
<comment type="caution">
    <text evidence="2">The sequence shown here is derived from an EMBL/GenBank/DDBJ whole genome shotgun (WGS) entry which is preliminary data.</text>
</comment>
<evidence type="ECO:0000313" key="3">
    <source>
        <dbReference type="Proteomes" id="UP000216446"/>
    </source>
</evidence>